<dbReference type="AlphaFoldDB" id="A0A100WIL9"/>
<accession>A0A100WIL9</accession>
<reference evidence="3" key="1">
    <citation type="journal article" date="2016" name="Genome Announc.">
        <title>Draft Genome Sequences of Five Rapidly Growing Mycobacterium Species, M. thermoresistibile, M. fortuitum subsp. acetamidolyticum, M. canariasense, M. brisbanense, and M. novocastrense.</title>
        <authorList>
            <person name="Katahira K."/>
            <person name="Ogura Y."/>
            <person name="Gotoh Y."/>
            <person name="Hayashi T."/>
        </authorList>
    </citation>
    <scope>NUCLEOTIDE SEQUENCE [LARGE SCALE GENOMIC DNA]</scope>
    <source>
        <strain evidence="3">JCM15298</strain>
    </source>
</reference>
<comment type="caution">
    <text evidence="2">The sequence shown here is derived from an EMBL/GenBank/DDBJ whole genome shotgun (WGS) entry which is preliminary data.</text>
</comment>
<dbReference type="SUPFAM" id="SSF53474">
    <property type="entry name" value="alpha/beta-Hydrolases"/>
    <property type="match status" value="1"/>
</dbReference>
<evidence type="ECO:0000313" key="2">
    <source>
        <dbReference type="EMBL" id="GAS98997.1"/>
    </source>
</evidence>
<feature type="chain" id="PRO_5007090232" evidence="1">
    <location>
        <begin position="28"/>
        <end position="417"/>
    </location>
</feature>
<dbReference type="EMBL" id="BCSY01000129">
    <property type="protein sequence ID" value="GAS98997.1"/>
    <property type="molecule type" value="Genomic_DNA"/>
</dbReference>
<dbReference type="Proteomes" id="UP000069443">
    <property type="component" value="Unassembled WGS sequence"/>
</dbReference>
<keyword evidence="1" id="KW-0732">Signal</keyword>
<dbReference type="PANTHER" id="PTHR34853:SF1">
    <property type="entry name" value="LIPASE 5"/>
    <property type="match status" value="1"/>
</dbReference>
<dbReference type="Gene3D" id="3.40.50.1820">
    <property type="entry name" value="alpha/beta hydrolase"/>
    <property type="match status" value="2"/>
</dbReference>
<dbReference type="GO" id="GO:0004806">
    <property type="term" value="F:triacylglycerol lipase activity"/>
    <property type="evidence" value="ECO:0007669"/>
    <property type="project" value="InterPro"/>
</dbReference>
<evidence type="ECO:0000313" key="3">
    <source>
        <dbReference type="Proteomes" id="UP000069443"/>
    </source>
</evidence>
<dbReference type="Pfam" id="PF03583">
    <property type="entry name" value="LIP"/>
    <property type="match status" value="1"/>
</dbReference>
<dbReference type="PANTHER" id="PTHR34853">
    <property type="match status" value="1"/>
</dbReference>
<dbReference type="STRING" id="228230.RMCC_5962"/>
<dbReference type="OrthoDB" id="9798122at2"/>
<name>A0A100WIL9_MYCCR</name>
<dbReference type="RefSeq" id="WP_024454777.1">
    <property type="nucleotide sequence ID" value="NZ_BCSY01000129.1"/>
</dbReference>
<feature type="signal peptide" evidence="1">
    <location>
        <begin position="1"/>
        <end position="27"/>
    </location>
</feature>
<dbReference type="InterPro" id="IPR005152">
    <property type="entry name" value="Lipase_secreted"/>
</dbReference>
<sequence>MRRWKSAAAVLASVALASGLIAGCSQAKPAQPPAGSGEPSIQLPADYSGSGPGTLISATKFDTIDRRMLRVSSVAARFTYTSTSGIDGSPQVVSGSVFAPNGAPPDGGWPVIVFGHGTTGVEPDCAPSLSPTLFGFSDAVRALIQLGYVMVVPDYQGLGTHDTYHPYLDAATVGHNMIDAARAVRKLVPDTSDKWVAFGVSQGGQASWAANELVNTYGAGDTRLVGSVSVSPAADVTGLADVAAEGRLTPQQAVALALFLRALKNQVPDLNLDDFRRGLVKENWDLLTGCSDVDAQKRLEIANQVQPDDLRPATPQATDELRGYLNRMSGLPRFQASAPMLIVHGDADETVPVQWTEEAVKRACDLGDTLASFIAAGRHHGDFDPIVALDWVQKRFADAPADNTCTVEGGPSILKTT</sequence>
<organism evidence="2 3">
    <name type="scientific">Mycolicibacterium canariasense</name>
    <name type="common">Mycobacterium canariasense</name>
    <dbReference type="NCBI Taxonomy" id="228230"/>
    <lineage>
        <taxon>Bacteria</taxon>
        <taxon>Bacillati</taxon>
        <taxon>Actinomycetota</taxon>
        <taxon>Actinomycetes</taxon>
        <taxon>Mycobacteriales</taxon>
        <taxon>Mycobacteriaceae</taxon>
        <taxon>Mycolicibacterium</taxon>
    </lineage>
</organism>
<dbReference type="GO" id="GO:0016042">
    <property type="term" value="P:lipid catabolic process"/>
    <property type="evidence" value="ECO:0007669"/>
    <property type="project" value="InterPro"/>
</dbReference>
<protein>
    <submittedName>
        <fullName evidence="2">Lipase</fullName>
    </submittedName>
</protein>
<gene>
    <name evidence="2" type="ORF">RMCC_5962</name>
</gene>
<evidence type="ECO:0000256" key="1">
    <source>
        <dbReference type="SAM" id="SignalP"/>
    </source>
</evidence>
<dbReference type="PIRSF" id="PIRSF029171">
    <property type="entry name" value="Esterase_LipA"/>
    <property type="match status" value="1"/>
</dbReference>
<dbReference type="InterPro" id="IPR029058">
    <property type="entry name" value="AB_hydrolase_fold"/>
</dbReference>
<dbReference type="PROSITE" id="PS51257">
    <property type="entry name" value="PROKAR_LIPOPROTEIN"/>
    <property type="match status" value="1"/>
</dbReference>
<reference evidence="3" key="2">
    <citation type="submission" date="2016-02" db="EMBL/GenBank/DDBJ databases">
        <title>Draft genome sequence of five rapidly growing Mycobacterium species.</title>
        <authorList>
            <person name="Katahira K."/>
            <person name="Gotou Y."/>
            <person name="Iida K."/>
            <person name="Ogura Y."/>
            <person name="Hayashi T."/>
        </authorList>
    </citation>
    <scope>NUCLEOTIDE SEQUENCE [LARGE SCALE GENOMIC DNA]</scope>
    <source>
        <strain evidence="3">JCM15298</strain>
    </source>
</reference>
<proteinExistence type="predicted"/>
<keyword evidence="3" id="KW-1185">Reference proteome</keyword>